<reference evidence="1 2" key="1">
    <citation type="submission" date="2020-05" db="EMBL/GenBank/DDBJ databases">
        <authorList>
            <person name="Khan S.A."/>
            <person name="Jeon C.O."/>
            <person name="Chun B.H."/>
        </authorList>
    </citation>
    <scope>NUCLEOTIDE SEQUENCE [LARGE SCALE GENOMIC DNA]</scope>
    <source>
        <strain evidence="1 2">B156</strain>
    </source>
</reference>
<name>A0A849K977_9BURK</name>
<gene>
    <name evidence="1" type="ORF">HK415_19505</name>
</gene>
<reference evidence="1 2" key="2">
    <citation type="submission" date="2020-06" db="EMBL/GenBank/DDBJ databases">
        <title>Ramlibacter rhizophilus sp. nov., isolated from rhizosphere soil of national flower Mugunghwa from South Korea.</title>
        <authorList>
            <person name="Zheng-Fei Y."/>
            <person name="Huan T."/>
        </authorList>
    </citation>
    <scope>NUCLEOTIDE SEQUENCE [LARGE SCALE GENOMIC DNA]</scope>
    <source>
        <strain evidence="1 2">B156</strain>
    </source>
</reference>
<dbReference type="AlphaFoldDB" id="A0A849K977"/>
<dbReference type="Pfam" id="PF13489">
    <property type="entry name" value="Methyltransf_23"/>
    <property type="match status" value="1"/>
</dbReference>
<keyword evidence="1" id="KW-0808">Transferase</keyword>
<organism evidence="1 2">
    <name type="scientific">Ramlibacter montanisoli</name>
    <dbReference type="NCBI Taxonomy" id="2732512"/>
    <lineage>
        <taxon>Bacteria</taxon>
        <taxon>Pseudomonadati</taxon>
        <taxon>Pseudomonadota</taxon>
        <taxon>Betaproteobacteria</taxon>
        <taxon>Burkholderiales</taxon>
        <taxon>Comamonadaceae</taxon>
        <taxon>Ramlibacter</taxon>
    </lineage>
</organism>
<proteinExistence type="predicted"/>
<dbReference type="Gene3D" id="3.40.50.150">
    <property type="entry name" value="Vaccinia Virus protein VP39"/>
    <property type="match status" value="1"/>
</dbReference>
<evidence type="ECO:0000313" key="1">
    <source>
        <dbReference type="EMBL" id="NNU44878.1"/>
    </source>
</evidence>
<keyword evidence="1" id="KW-0489">Methyltransferase</keyword>
<dbReference type="InterPro" id="IPR029063">
    <property type="entry name" value="SAM-dependent_MTases_sf"/>
</dbReference>
<protein>
    <submittedName>
        <fullName evidence="1">Class I SAM-dependent methyltransferase</fullName>
    </submittedName>
</protein>
<keyword evidence="2" id="KW-1185">Reference proteome</keyword>
<accession>A0A849K977</accession>
<dbReference type="Proteomes" id="UP000552954">
    <property type="component" value="Unassembled WGS sequence"/>
</dbReference>
<dbReference type="RefSeq" id="WP_171562143.1">
    <property type="nucleotide sequence ID" value="NZ_JABFCS010000001.1"/>
</dbReference>
<dbReference type="CDD" id="cd02440">
    <property type="entry name" value="AdoMet_MTases"/>
    <property type="match status" value="1"/>
</dbReference>
<dbReference type="GO" id="GO:0032259">
    <property type="term" value="P:methylation"/>
    <property type="evidence" value="ECO:0007669"/>
    <property type="project" value="UniProtKB-KW"/>
</dbReference>
<dbReference type="GO" id="GO:0008168">
    <property type="term" value="F:methyltransferase activity"/>
    <property type="evidence" value="ECO:0007669"/>
    <property type="project" value="UniProtKB-KW"/>
</dbReference>
<dbReference type="EMBL" id="JABFCS010000001">
    <property type="protein sequence ID" value="NNU44878.1"/>
    <property type="molecule type" value="Genomic_DNA"/>
</dbReference>
<comment type="caution">
    <text evidence="1">The sequence shown here is derived from an EMBL/GenBank/DDBJ whole genome shotgun (WGS) entry which is preliminary data.</text>
</comment>
<evidence type="ECO:0000313" key="2">
    <source>
        <dbReference type="Proteomes" id="UP000552954"/>
    </source>
</evidence>
<dbReference type="SUPFAM" id="SSF53335">
    <property type="entry name" value="S-adenosyl-L-methionine-dependent methyltransferases"/>
    <property type="match status" value="1"/>
</dbReference>
<sequence length="233" mass="25591">MSLPRPLATRLRHALVTRLRARGKLAFLQSLPQGARVLDVGCGNNSPRDAKILRPDLVYHGLDVGDYNQQGASIDYADSYVVVPPDQFAGALDRYEGQMDAVVSSHNLEHCLDPQAVLQAMARALRPGGRLYLAFPCEASVKFPSRRGTLNFFDDPTHREVPSWSSVLGKLGECGLATDLTCQRYRPGLLFAIGLLFEPLGRLASRNVPGSATWALYGFESIIWARREPQASA</sequence>